<feature type="region of interest" description="Disordered" evidence="1">
    <location>
        <begin position="1"/>
        <end position="22"/>
    </location>
</feature>
<reference evidence="2 3" key="1">
    <citation type="journal article" date="2015" name="Sci. Rep.">
        <title>The genome of Leishmania panamensis: insights into genomics of the L. (Viannia) subgenus.</title>
        <authorList>
            <person name="Llanes A."/>
            <person name="Restrepo C.M."/>
            <person name="Vecchio G.D."/>
            <person name="Anguizola F.J."/>
            <person name="Lleonart R."/>
        </authorList>
    </citation>
    <scope>NUCLEOTIDE SEQUENCE [LARGE SCALE GENOMIC DNA]</scope>
    <source>
        <strain evidence="2 3">MHOM/PA/94/PSC-1</strain>
    </source>
</reference>
<protein>
    <submittedName>
        <fullName evidence="2">Uncharacterized protein</fullName>
    </submittedName>
</protein>
<accession>A0A088RZ57</accession>
<dbReference type="EMBL" id="CP009399">
    <property type="protein sequence ID" value="AIO00580.1"/>
    <property type="molecule type" value="Genomic_DNA"/>
</dbReference>
<dbReference type="RefSeq" id="XP_010701380.1">
    <property type="nucleotide sequence ID" value="XM_010703078.1"/>
</dbReference>
<gene>
    <name evidence="2" type="ORF">LPMP_303580</name>
</gene>
<sequence>MEGPKKHEDASQRGITRHHVWRSKTGDFTVINLRDPSELLGIQEAPALTPPAETKQGAATSPPPPLRQSAARQMTGKQESLNALLAKLQLCRPVQESASQQPTVAKQTPTPTQSPASTVPPAAPSAAGSSALLPTARAPSPAAAMSEANDPSFPDPKESLSSPSGQFEFITGTNIPGQGVVKRTEAVDESSSMALFHDPLWGGSLDAFALPQLSKPSPKPQLRASLSELYASAASNNASAFASPRMPAPQLQEVTSPSATTVTASAMPTTMTSPTMPMMGGIIQPPTPPQLNTSYPMYTLPIQYMVQPPQFLTGMVYNAPNLFPYGATAMMMTQPQHIPHGYAIPTAAMVRPGTNVKAMPFVPGNKM</sequence>
<feature type="compositionally biased region" description="Low complexity" evidence="1">
    <location>
        <begin position="108"/>
        <end position="136"/>
    </location>
</feature>
<keyword evidence="3" id="KW-1185">Reference proteome</keyword>
<name>A0A088RZ57_LEIPA</name>
<evidence type="ECO:0000313" key="3">
    <source>
        <dbReference type="Proteomes" id="UP000063063"/>
    </source>
</evidence>
<dbReference type="GeneID" id="22577411"/>
<dbReference type="VEuPathDB" id="TriTrypDB:LPMP_303580"/>
<dbReference type="eggNOG" id="ENOG502SCRE">
    <property type="taxonomic scope" value="Eukaryota"/>
</dbReference>
<feature type="compositionally biased region" description="Basic and acidic residues" evidence="1">
    <location>
        <begin position="1"/>
        <end position="11"/>
    </location>
</feature>
<dbReference type="AlphaFoldDB" id="A0A088RZ57"/>
<organism evidence="2 3">
    <name type="scientific">Leishmania panamensis</name>
    <dbReference type="NCBI Taxonomy" id="5679"/>
    <lineage>
        <taxon>Eukaryota</taxon>
        <taxon>Discoba</taxon>
        <taxon>Euglenozoa</taxon>
        <taxon>Kinetoplastea</taxon>
        <taxon>Metakinetoplastina</taxon>
        <taxon>Trypanosomatida</taxon>
        <taxon>Trypanosomatidae</taxon>
        <taxon>Leishmaniinae</taxon>
        <taxon>Leishmania</taxon>
        <taxon>Leishmania guyanensis species complex</taxon>
    </lineage>
</organism>
<proteinExistence type="predicted"/>
<feature type="compositionally biased region" description="Polar residues" evidence="1">
    <location>
        <begin position="96"/>
        <end position="107"/>
    </location>
</feature>
<dbReference type="OrthoDB" id="273287at2759"/>
<dbReference type="Proteomes" id="UP000063063">
    <property type="component" value="Chromosome 30"/>
</dbReference>
<feature type="region of interest" description="Disordered" evidence="1">
    <location>
        <begin position="94"/>
        <end position="173"/>
    </location>
</feature>
<evidence type="ECO:0000256" key="1">
    <source>
        <dbReference type="SAM" id="MobiDB-lite"/>
    </source>
</evidence>
<feature type="compositionally biased region" description="Polar residues" evidence="1">
    <location>
        <begin position="159"/>
        <end position="173"/>
    </location>
</feature>
<feature type="compositionally biased region" description="Polar residues" evidence="1">
    <location>
        <begin position="70"/>
        <end position="80"/>
    </location>
</feature>
<dbReference type="KEGG" id="lpan:LPMP_303580"/>
<evidence type="ECO:0000313" key="2">
    <source>
        <dbReference type="EMBL" id="AIO00580.1"/>
    </source>
</evidence>
<dbReference type="VEuPathDB" id="TriTrypDB:LPAL13_300040800"/>
<feature type="region of interest" description="Disordered" evidence="1">
    <location>
        <begin position="41"/>
        <end position="80"/>
    </location>
</feature>